<feature type="transmembrane region" description="Helical" evidence="11">
    <location>
        <begin position="50"/>
        <end position="74"/>
    </location>
</feature>
<comment type="caution">
    <text evidence="12">The sequence shown here is derived from an EMBL/GenBank/DDBJ whole genome shotgun (WGS) entry which is preliminary data.</text>
</comment>
<keyword evidence="7" id="KW-0496">Mitochondrion</keyword>
<dbReference type="GO" id="GO:0000064">
    <property type="term" value="F:L-ornithine transmembrane transporter activity"/>
    <property type="evidence" value="ECO:0007669"/>
    <property type="project" value="TreeGrafter"/>
</dbReference>
<dbReference type="Proteomes" id="UP001162131">
    <property type="component" value="Unassembled WGS sequence"/>
</dbReference>
<evidence type="ECO:0000313" key="13">
    <source>
        <dbReference type="Proteomes" id="UP001162131"/>
    </source>
</evidence>
<evidence type="ECO:0000256" key="8">
    <source>
        <dbReference type="ARBA" id="ARBA00023136"/>
    </source>
</evidence>
<dbReference type="Pfam" id="PF00153">
    <property type="entry name" value="Mito_carr"/>
    <property type="match status" value="3"/>
</dbReference>
<feature type="transmembrane region" description="Helical" evidence="11">
    <location>
        <begin position="246"/>
        <end position="268"/>
    </location>
</feature>
<dbReference type="Gene3D" id="1.50.40.10">
    <property type="entry name" value="Mitochondrial carrier domain"/>
    <property type="match status" value="2"/>
</dbReference>
<keyword evidence="13" id="KW-1185">Reference proteome</keyword>
<proteinExistence type="inferred from homology"/>
<evidence type="ECO:0000256" key="5">
    <source>
        <dbReference type="ARBA" id="ARBA00022737"/>
    </source>
</evidence>
<evidence type="ECO:0000256" key="1">
    <source>
        <dbReference type="ARBA" id="ARBA00004225"/>
    </source>
</evidence>
<evidence type="ECO:0000313" key="12">
    <source>
        <dbReference type="EMBL" id="CAG9335353.1"/>
    </source>
</evidence>
<feature type="transmembrane region" description="Helical" evidence="11">
    <location>
        <begin position="86"/>
        <end position="110"/>
    </location>
</feature>
<dbReference type="InterPro" id="IPR018108">
    <property type="entry name" value="MCP_transmembrane"/>
</dbReference>
<feature type="transmembrane region" description="Helical" evidence="11">
    <location>
        <begin position="188"/>
        <end position="206"/>
    </location>
</feature>
<organism evidence="12 13">
    <name type="scientific">Blepharisma stoltei</name>
    <dbReference type="NCBI Taxonomy" id="1481888"/>
    <lineage>
        <taxon>Eukaryota</taxon>
        <taxon>Sar</taxon>
        <taxon>Alveolata</taxon>
        <taxon>Ciliophora</taxon>
        <taxon>Postciliodesmatophora</taxon>
        <taxon>Heterotrichea</taxon>
        <taxon>Heterotrichida</taxon>
        <taxon>Blepharismidae</taxon>
        <taxon>Blepharisma</taxon>
    </lineage>
</organism>
<dbReference type="AlphaFoldDB" id="A0AAU9KBK4"/>
<keyword evidence="6 11" id="KW-1133">Transmembrane helix</keyword>
<evidence type="ECO:0000256" key="9">
    <source>
        <dbReference type="PROSITE-ProRule" id="PRU00282"/>
    </source>
</evidence>
<comment type="subcellular location">
    <subcellularLocation>
        <location evidence="1">Mitochondrion membrane</location>
        <topology evidence="1">Multi-pass membrane protein</topology>
    </subcellularLocation>
</comment>
<evidence type="ECO:0000256" key="10">
    <source>
        <dbReference type="RuleBase" id="RU000488"/>
    </source>
</evidence>
<dbReference type="InterPro" id="IPR023395">
    <property type="entry name" value="MCP_dom_sf"/>
</dbReference>
<keyword evidence="5" id="KW-0677">Repeat</keyword>
<evidence type="ECO:0000256" key="7">
    <source>
        <dbReference type="ARBA" id="ARBA00023128"/>
    </source>
</evidence>
<evidence type="ECO:0000256" key="2">
    <source>
        <dbReference type="ARBA" id="ARBA00006375"/>
    </source>
</evidence>
<evidence type="ECO:0008006" key="14">
    <source>
        <dbReference type="Google" id="ProtNLM"/>
    </source>
</evidence>
<comment type="similarity">
    <text evidence="2 10">Belongs to the mitochondrial carrier (TC 2.A.29) family.</text>
</comment>
<dbReference type="EMBL" id="CAJZBQ010000062">
    <property type="protein sequence ID" value="CAG9335353.1"/>
    <property type="molecule type" value="Genomic_DNA"/>
</dbReference>
<dbReference type="PANTHER" id="PTHR45624:SF12">
    <property type="entry name" value="MITOCHONDRIAL ORNITHINE TRANSPORTER 1"/>
    <property type="match status" value="1"/>
</dbReference>
<dbReference type="PROSITE" id="PS50920">
    <property type="entry name" value="SOLCAR"/>
    <property type="match status" value="3"/>
</dbReference>
<dbReference type="InterPro" id="IPR002067">
    <property type="entry name" value="MCP"/>
</dbReference>
<keyword evidence="8 9" id="KW-0472">Membrane</keyword>
<feature type="repeat" description="Solcar" evidence="9">
    <location>
        <begin position="186"/>
        <end position="274"/>
    </location>
</feature>
<gene>
    <name evidence="12" type="ORF">BSTOLATCC_MIC63829</name>
</gene>
<reference evidence="12" key="1">
    <citation type="submission" date="2021-09" db="EMBL/GenBank/DDBJ databases">
        <authorList>
            <consortium name="AG Swart"/>
            <person name="Singh M."/>
            <person name="Singh A."/>
            <person name="Seah K."/>
            <person name="Emmerich C."/>
        </authorList>
    </citation>
    <scope>NUCLEOTIDE SEQUENCE</scope>
    <source>
        <strain evidence="12">ATCC30299</strain>
    </source>
</reference>
<evidence type="ECO:0000256" key="3">
    <source>
        <dbReference type="ARBA" id="ARBA00022448"/>
    </source>
</evidence>
<dbReference type="InterPro" id="IPR050567">
    <property type="entry name" value="Mitochondrial_Carrier"/>
</dbReference>
<evidence type="ECO:0000256" key="11">
    <source>
        <dbReference type="SAM" id="Phobius"/>
    </source>
</evidence>
<feature type="repeat" description="Solcar" evidence="9">
    <location>
        <begin position="1"/>
        <end position="79"/>
    </location>
</feature>
<dbReference type="SUPFAM" id="SSF103506">
    <property type="entry name" value="Mitochondrial carrier"/>
    <property type="match status" value="1"/>
</dbReference>
<keyword evidence="4 9" id="KW-0812">Transmembrane</keyword>
<keyword evidence="3 10" id="KW-0813">Transport</keyword>
<sequence>MEFSAGICAGVAITLSGHPFDTIKVRMQTGHVHSLFKCIKITLQADGLRGFYYGVAGPLWSVPIVNAVIFGAYAQANSFLGNQNSFSNGILAGSYAGLVNTIVVTPIELIKCKMQVQSHNQDIGRAIKYKNSFECFKHVFKTEGIRGLYVGNVASIYREIPAYAGQFAAYEGCKTSLKWFLGRDEIPLYWLFLSGMVAGLNCWIWSYPQDIIKTRLQVGHEVARGWDGGFYNMGKLIYQESGLKGFWFGFSACAVRAALANGCGFLSYEISMELIKHHWAEDPIIKNH</sequence>
<accession>A0AAU9KBK4</accession>
<dbReference type="GO" id="GO:0031966">
    <property type="term" value="C:mitochondrial membrane"/>
    <property type="evidence" value="ECO:0007669"/>
    <property type="project" value="UniProtKB-SubCell"/>
</dbReference>
<evidence type="ECO:0000256" key="4">
    <source>
        <dbReference type="ARBA" id="ARBA00022692"/>
    </source>
</evidence>
<name>A0AAU9KBK4_9CILI</name>
<evidence type="ECO:0000256" key="6">
    <source>
        <dbReference type="ARBA" id="ARBA00022989"/>
    </source>
</evidence>
<feature type="repeat" description="Solcar" evidence="9">
    <location>
        <begin position="84"/>
        <end position="176"/>
    </location>
</feature>
<dbReference type="PANTHER" id="PTHR45624">
    <property type="entry name" value="MITOCHONDRIAL BASIC AMINO ACIDS TRANSPORTER-RELATED"/>
    <property type="match status" value="1"/>
</dbReference>
<dbReference type="GO" id="GO:1990575">
    <property type="term" value="P:mitochondrial L-ornithine transmembrane transport"/>
    <property type="evidence" value="ECO:0007669"/>
    <property type="project" value="TreeGrafter"/>
</dbReference>
<dbReference type="PRINTS" id="PR00926">
    <property type="entry name" value="MITOCARRIER"/>
</dbReference>
<protein>
    <recommendedName>
        <fullName evidence="14">Mitochondrial carrier protein</fullName>
    </recommendedName>
</protein>